<organism evidence="7 8">
    <name type="scientific">Aquatica leii</name>
    <dbReference type="NCBI Taxonomy" id="1421715"/>
    <lineage>
        <taxon>Eukaryota</taxon>
        <taxon>Metazoa</taxon>
        <taxon>Ecdysozoa</taxon>
        <taxon>Arthropoda</taxon>
        <taxon>Hexapoda</taxon>
        <taxon>Insecta</taxon>
        <taxon>Pterygota</taxon>
        <taxon>Neoptera</taxon>
        <taxon>Endopterygota</taxon>
        <taxon>Coleoptera</taxon>
        <taxon>Polyphaga</taxon>
        <taxon>Elateriformia</taxon>
        <taxon>Elateroidea</taxon>
        <taxon>Lampyridae</taxon>
        <taxon>Luciolinae</taxon>
        <taxon>Aquatica</taxon>
    </lineage>
</organism>
<dbReference type="Gene3D" id="3.30.40.10">
    <property type="entry name" value="Zinc/RING finger domain, C3HC4 (zinc finger)"/>
    <property type="match status" value="1"/>
</dbReference>
<proteinExistence type="predicted"/>
<dbReference type="SUPFAM" id="SSF57903">
    <property type="entry name" value="FYVE/PHD zinc finger"/>
    <property type="match status" value="1"/>
</dbReference>
<dbReference type="InterPro" id="IPR019786">
    <property type="entry name" value="Zinc_finger_PHD-type_CS"/>
</dbReference>
<dbReference type="EMBL" id="JARPUR010000002">
    <property type="protein sequence ID" value="KAK4882603.1"/>
    <property type="molecule type" value="Genomic_DNA"/>
</dbReference>
<feature type="region of interest" description="Disordered" evidence="5">
    <location>
        <begin position="344"/>
        <end position="369"/>
    </location>
</feature>
<evidence type="ECO:0000256" key="4">
    <source>
        <dbReference type="PROSITE-ProRule" id="PRU00146"/>
    </source>
</evidence>
<dbReference type="PROSITE" id="PS50016">
    <property type="entry name" value="ZF_PHD_2"/>
    <property type="match status" value="1"/>
</dbReference>
<evidence type="ECO:0000256" key="5">
    <source>
        <dbReference type="SAM" id="MobiDB-lite"/>
    </source>
</evidence>
<keyword evidence="8" id="KW-1185">Reference proteome</keyword>
<dbReference type="CDD" id="cd15489">
    <property type="entry name" value="PHD_SF"/>
    <property type="match status" value="1"/>
</dbReference>
<evidence type="ECO:0000313" key="8">
    <source>
        <dbReference type="Proteomes" id="UP001353858"/>
    </source>
</evidence>
<feature type="region of interest" description="Disordered" evidence="5">
    <location>
        <begin position="111"/>
        <end position="133"/>
    </location>
</feature>
<feature type="compositionally biased region" description="Basic and acidic residues" evidence="5">
    <location>
        <begin position="206"/>
        <end position="222"/>
    </location>
</feature>
<dbReference type="InterPro" id="IPR013083">
    <property type="entry name" value="Znf_RING/FYVE/PHD"/>
</dbReference>
<dbReference type="Proteomes" id="UP001353858">
    <property type="component" value="Unassembled WGS sequence"/>
</dbReference>
<feature type="region of interest" description="Disordered" evidence="5">
    <location>
        <begin position="206"/>
        <end position="228"/>
    </location>
</feature>
<sequence>MDYITFTNIVGPETIKKFEALHDIVPKDAYEDFLNLYKIWNWFGNRSNSLEQNTPGTEEIQILEKPQVRFLDRENINNDVIEHELNKTDQNIQNNSRIHIIANVIVNPPSDNLQLSSDDENNSTNGRSLNLDQDSNDCLSSIQRITNSPVVTTQLIEQNHILRPTLVKSPFIGDYLTLPEPPKRKGKRNTERLPFAITSQKFQDMHEKKKKFELEKERDKAEKKRKREQIRIGRETKCKQQNTGNEAKCHICGKLIHTSKKKISCEDCKYFFHETCIPRQHRIHIPNDDDNDNFLCHDCYREESDGESDIEMNSPDVEYDKDKNETKNVIDHVSIINSNSKYKSNADKFNQENDEEANTDNTNHEIDSEEEINLLCETYKREIKKLGV</sequence>
<evidence type="ECO:0000259" key="6">
    <source>
        <dbReference type="PROSITE" id="PS50016"/>
    </source>
</evidence>
<evidence type="ECO:0000256" key="2">
    <source>
        <dbReference type="ARBA" id="ARBA00022771"/>
    </source>
</evidence>
<gene>
    <name evidence="7" type="ORF">RN001_005922</name>
</gene>
<keyword evidence="1" id="KW-0479">Metal-binding</keyword>
<protein>
    <recommendedName>
        <fullName evidence="6">PHD-type domain-containing protein</fullName>
    </recommendedName>
</protein>
<reference evidence="8" key="1">
    <citation type="submission" date="2023-01" db="EMBL/GenBank/DDBJ databases">
        <title>Key to firefly adult light organ development and bioluminescence: homeobox transcription factors regulate luciferase expression and transportation to peroxisome.</title>
        <authorList>
            <person name="Fu X."/>
        </authorList>
    </citation>
    <scope>NUCLEOTIDE SEQUENCE [LARGE SCALE GENOMIC DNA]</scope>
</reference>
<keyword evidence="2 4" id="KW-0863">Zinc-finger</keyword>
<dbReference type="InterPro" id="IPR011011">
    <property type="entry name" value="Znf_FYVE_PHD"/>
</dbReference>
<keyword evidence="3" id="KW-0862">Zinc</keyword>
<dbReference type="GO" id="GO:0008270">
    <property type="term" value="F:zinc ion binding"/>
    <property type="evidence" value="ECO:0007669"/>
    <property type="project" value="UniProtKB-KW"/>
</dbReference>
<evidence type="ECO:0000313" key="7">
    <source>
        <dbReference type="EMBL" id="KAK4882603.1"/>
    </source>
</evidence>
<evidence type="ECO:0000256" key="1">
    <source>
        <dbReference type="ARBA" id="ARBA00022723"/>
    </source>
</evidence>
<accession>A0AAN7QKN1</accession>
<name>A0AAN7QKN1_9COLE</name>
<dbReference type="PROSITE" id="PS01359">
    <property type="entry name" value="ZF_PHD_1"/>
    <property type="match status" value="1"/>
</dbReference>
<feature type="domain" description="PHD-type" evidence="6">
    <location>
        <begin position="246"/>
        <end position="302"/>
    </location>
</feature>
<dbReference type="AlphaFoldDB" id="A0AAN7QKN1"/>
<dbReference type="InterPro" id="IPR019787">
    <property type="entry name" value="Znf_PHD-finger"/>
</dbReference>
<evidence type="ECO:0000256" key="3">
    <source>
        <dbReference type="ARBA" id="ARBA00022833"/>
    </source>
</evidence>
<comment type="caution">
    <text evidence="7">The sequence shown here is derived from an EMBL/GenBank/DDBJ whole genome shotgun (WGS) entry which is preliminary data.</text>
</comment>